<name>A0AB39VHZ1_9FUSO</name>
<organism evidence="6">
    <name type="scientific">Leptotrichia rugosa</name>
    <dbReference type="NCBI Taxonomy" id="3239302"/>
    <lineage>
        <taxon>Bacteria</taxon>
        <taxon>Fusobacteriati</taxon>
        <taxon>Fusobacteriota</taxon>
        <taxon>Fusobacteriia</taxon>
        <taxon>Fusobacteriales</taxon>
        <taxon>Leptotrichiaceae</taxon>
        <taxon>Leptotrichia</taxon>
    </lineage>
</organism>
<feature type="domain" description="S1 motif" evidence="5">
    <location>
        <begin position="172"/>
        <end position="240"/>
    </location>
</feature>
<feature type="domain" description="S1 motif" evidence="5">
    <location>
        <begin position="514"/>
        <end position="583"/>
    </location>
</feature>
<sequence length="603" mass="69380">MSEKNLFEEMLPDYLPEERKKGDIIEGMISRKEIEFGYLDLNSKKEGRILVREIEDFNIGDKIEVKFIREDENSIIVSKFLLDKAKEFASYNVNDIVTGEISKKIKGGYIVKIGKNEAFLPFSLARLEKDKDYTGQKFKFLIKEKDKNKIMISRSDLIKIEEEKYFEKINVGDIVTGKIKEVLDFGLVVDLGAVNGFVHISEISWNPVDDLVEKFGINDEISAKVIEKDTEKNKLKLSIKQLSQNPWETFEEKHKIGDTVKVKVTEILDFGIVGNILGNDISGFVHFSELAWNKGAKELKNYKVGDEFEAKIIEIESAKRNVKLSVKQLVENPWEKVKEKYKIGDVLERPISEIFDFGLLIEVEKDVDGLLHITDLAYKKVSNLASKYKVGDIIKSKIIGFNDEKNRISLSVKAIFDEKWENLENNYDLTQALKGKVVNVQDYGIFVEIEEGIEAFIHKNEFSWNKSEKKSYKVGDEVEFKIIVMDKIEKKLAGSIKQLTKSPWAEVTEQYKVGNIVNTQIEEITENFILVKLTDRFNGIIPKRELSEHFLKNISESFNVGDKVTAIITDINDKKKSIALSIRRVHQMEEKKEMEELLKIYGV</sequence>
<evidence type="ECO:0000256" key="2">
    <source>
        <dbReference type="ARBA" id="ARBA00022980"/>
    </source>
</evidence>
<protein>
    <submittedName>
        <fullName evidence="6">S1 RNA-binding domain-containing protein</fullName>
    </submittedName>
</protein>
<dbReference type="PROSITE" id="PS50126">
    <property type="entry name" value="S1"/>
    <property type="match status" value="7"/>
</dbReference>
<comment type="function">
    <text evidence="4">Binds mRNA; thus facilitating recognition of the initiation point. It is needed to translate mRNA with a short Shine-Dalgarno (SD) purine-rich sequence.</text>
</comment>
<dbReference type="Pfam" id="PF00575">
    <property type="entry name" value="S1"/>
    <property type="match status" value="5"/>
</dbReference>
<feature type="domain" description="S1 motif" evidence="5">
    <location>
        <begin position="94"/>
        <end position="155"/>
    </location>
</feature>
<dbReference type="InterPro" id="IPR012340">
    <property type="entry name" value="NA-bd_OB-fold"/>
</dbReference>
<comment type="similarity">
    <text evidence="1">Belongs to the bacterial ribosomal protein bS1 family.</text>
</comment>
<accession>A0AB39VHZ1</accession>
<feature type="domain" description="S1 motif" evidence="5">
    <location>
        <begin position="22"/>
        <end position="80"/>
    </location>
</feature>
<dbReference type="PANTHER" id="PTHR10724:SF7">
    <property type="entry name" value="SMALL RIBOSOMAL SUBUNIT PROTEIN BS1C"/>
    <property type="match status" value="1"/>
</dbReference>
<feature type="domain" description="S1 motif" evidence="5">
    <location>
        <begin position="430"/>
        <end position="497"/>
    </location>
</feature>
<dbReference type="SUPFAM" id="SSF50249">
    <property type="entry name" value="Nucleic acid-binding proteins"/>
    <property type="match status" value="6"/>
</dbReference>
<feature type="domain" description="S1 motif" evidence="5">
    <location>
        <begin position="344"/>
        <end position="413"/>
    </location>
</feature>
<evidence type="ECO:0000259" key="5">
    <source>
        <dbReference type="PROSITE" id="PS50126"/>
    </source>
</evidence>
<dbReference type="InterPro" id="IPR050437">
    <property type="entry name" value="Ribos_protein_bS1-like"/>
</dbReference>
<evidence type="ECO:0000256" key="4">
    <source>
        <dbReference type="ARBA" id="ARBA00025604"/>
    </source>
</evidence>
<dbReference type="GO" id="GO:0003729">
    <property type="term" value="F:mRNA binding"/>
    <property type="evidence" value="ECO:0007669"/>
    <property type="project" value="TreeGrafter"/>
</dbReference>
<dbReference type="CDD" id="cd00164">
    <property type="entry name" value="S1_like"/>
    <property type="match status" value="1"/>
</dbReference>
<keyword evidence="3" id="KW-0687">Ribonucleoprotein</keyword>
<dbReference type="InterPro" id="IPR035104">
    <property type="entry name" value="Ribosomal_protein_S1-like"/>
</dbReference>
<dbReference type="GO" id="GO:0003735">
    <property type="term" value="F:structural constituent of ribosome"/>
    <property type="evidence" value="ECO:0007669"/>
    <property type="project" value="TreeGrafter"/>
</dbReference>
<dbReference type="RefSeq" id="WP_369711145.1">
    <property type="nucleotide sequence ID" value="NZ_CP165644.1"/>
</dbReference>
<dbReference type="EMBL" id="CP165644">
    <property type="protein sequence ID" value="XDU66900.1"/>
    <property type="molecule type" value="Genomic_DNA"/>
</dbReference>
<dbReference type="AlphaFoldDB" id="A0AB39VHZ1"/>
<dbReference type="SMART" id="SM00316">
    <property type="entry name" value="S1"/>
    <property type="match status" value="7"/>
</dbReference>
<dbReference type="Gene3D" id="2.40.50.140">
    <property type="entry name" value="Nucleic acid-binding proteins"/>
    <property type="match status" value="7"/>
</dbReference>
<dbReference type="GO" id="GO:0022627">
    <property type="term" value="C:cytosolic small ribosomal subunit"/>
    <property type="evidence" value="ECO:0007669"/>
    <property type="project" value="TreeGrafter"/>
</dbReference>
<proteinExistence type="inferred from homology"/>
<dbReference type="PRINTS" id="PR00681">
    <property type="entry name" value="RIBOSOMALS1"/>
</dbReference>
<dbReference type="FunFam" id="2.40.50.140:FF:000103">
    <property type="entry name" value="protein RRP5 homolog"/>
    <property type="match status" value="1"/>
</dbReference>
<reference evidence="6" key="1">
    <citation type="submission" date="2024-07" db="EMBL/GenBank/DDBJ databases">
        <authorList>
            <person name="Li X.-J."/>
            <person name="Wang X."/>
        </authorList>
    </citation>
    <scope>NUCLEOTIDE SEQUENCE</scope>
    <source>
        <strain evidence="6">HSP-334</strain>
    </source>
</reference>
<feature type="domain" description="S1 motif" evidence="5">
    <location>
        <begin position="257"/>
        <end position="327"/>
    </location>
</feature>
<dbReference type="PANTHER" id="PTHR10724">
    <property type="entry name" value="30S RIBOSOMAL PROTEIN S1"/>
    <property type="match status" value="1"/>
</dbReference>
<dbReference type="GO" id="GO:0006412">
    <property type="term" value="P:translation"/>
    <property type="evidence" value="ECO:0007669"/>
    <property type="project" value="TreeGrafter"/>
</dbReference>
<evidence type="ECO:0000313" key="6">
    <source>
        <dbReference type="EMBL" id="XDU66900.1"/>
    </source>
</evidence>
<evidence type="ECO:0000256" key="3">
    <source>
        <dbReference type="ARBA" id="ARBA00023274"/>
    </source>
</evidence>
<gene>
    <name evidence="6" type="ORF">AB8B22_00385</name>
</gene>
<dbReference type="InterPro" id="IPR003029">
    <property type="entry name" value="S1_domain"/>
</dbReference>
<keyword evidence="2" id="KW-0689">Ribosomal protein</keyword>
<evidence type="ECO:0000256" key="1">
    <source>
        <dbReference type="ARBA" id="ARBA00006767"/>
    </source>
</evidence>
<dbReference type="KEGG" id="lrug:AB8B22_00385"/>